<reference evidence="1 2" key="1">
    <citation type="submission" date="2012-05" db="EMBL/GenBank/DDBJ databases">
        <title>Recombination and specialization in a pathogen metapopulation.</title>
        <authorList>
            <person name="Gardiner A."/>
            <person name="Kemen E."/>
            <person name="Schultz-Larsen T."/>
            <person name="MacLean D."/>
            <person name="Van Oosterhout C."/>
            <person name="Jones J.D.G."/>
        </authorList>
    </citation>
    <scope>NUCLEOTIDE SEQUENCE [LARGE SCALE GENOMIC DNA]</scope>
    <source>
        <strain evidence="1 2">Ac Nc2</strain>
    </source>
</reference>
<dbReference type="EMBL" id="CAIX01000028">
    <property type="protein sequence ID" value="CCI41989.1"/>
    <property type="molecule type" value="Genomic_DNA"/>
</dbReference>
<proteinExistence type="predicted"/>
<comment type="caution">
    <text evidence="1">The sequence shown here is derived from an EMBL/GenBank/DDBJ whole genome shotgun (WGS) entry which is preliminary data.</text>
</comment>
<organism evidence="1 2">
    <name type="scientific">Albugo candida</name>
    <dbReference type="NCBI Taxonomy" id="65357"/>
    <lineage>
        <taxon>Eukaryota</taxon>
        <taxon>Sar</taxon>
        <taxon>Stramenopiles</taxon>
        <taxon>Oomycota</taxon>
        <taxon>Peronosporomycetes</taxon>
        <taxon>Albuginales</taxon>
        <taxon>Albuginaceae</taxon>
        <taxon>Albugo</taxon>
    </lineage>
</organism>
<dbReference type="InParanoid" id="A0A024G555"/>
<dbReference type="OrthoDB" id="43922at2759"/>
<keyword evidence="2" id="KW-1185">Reference proteome</keyword>
<name>A0A024G555_9STRA</name>
<protein>
    <submittedName>
        <fullName evidence="1">Uncharacterized protein</fullName>
    </submittedName>
</protein>
<evidence type="ECO:0000313" key="1">
    <source>
        <dbReference type="EMBL" id="CCI41989.1"/>
    </source>
</evidence>
<dbReference type="Proteomes" id="UP000053237">
    <property type="component" value="Unassembled WGS sequence"/>
</dbReference>
<evidence type="ECO:0000313" key="2">
    <source>
        <dbReference type="Proteomes" id="UP000053237"/>
    </source>
</evidence>
<sequence length="99" mass="11692">MGSSHDSVCSIKRVASLPFWMNGDFKGKAIVEWTSIEYAWRDGPVIDTLQFQYAQVEYKRRRLAVAQIRKRILLLSRPPLELQNRKPQTYFFWLETILS</sequence>
<accession>A0A024G555</accession>
<dbReference type="AlphaFoldDB" id="A0A024G555"/>
<gene>
    <name evidence="1" type="ORF">BN9_027730</name>
</gene>